<feature type="domain" description="DUF3615" evidence="2">
    <location>
        <begin position="243"/>
        <end position="340"/>
    </location>
</feature>
<sequence length="373" mass="42733">MDPGDETTPTSGRTRTRSGAPPEATTRHSDPPRPDRPQAMEVDEVASHPSQLIEDVQPEAKRARACQIPTPRRRPPIHKIPEPYWMKSDWTKYRTDEAGLKMADHVRIVGQALREYIERLELNAGIKQDENVLSEKAEEVIHPSDAGRFQHVEELKPPGEEQATLNLESIGHLSELPLQPEEAKLQGGLSCSNTPPGEYCMSDKFVERLDKKAKLYFGRKKELGEEEIIANGFQFMKEEAFLAFRNYIAENDLFEDFDYRFDEVLHHCFSIEEYRKVYCHYNFTIKMKKNDEDCWTSKLYFAEAKLLNGVKYYFCSPLELTDSGQCYSCTNKRVNELKHPSGGGYEKGHKGSGSHYPSDECGMCHIFFVSFSC</sequence>
<reference evidence="3" key="1">
    <citation type="submission" date="2014-09" db="EMBL/GenBank/DDBJ databases">
        <authorList>
            <person name="Magalhaes I.L.F."/>
            <person name="Oliveira U."/>
            <person name="Santos F.R."/>
            <person name="Vidigal T.H.D.A."/>
            <person name="Brescovit A.D."/>
            <person name="Santos A.J."/>
        </authorList>
    </citation>
    <scope>NUCLEOTIDE SEQUENCE</scope>
    <source>
        <tissue evidence="3">Shoot tissue taken approximately 20 cm above the soil surface</tissue>
    </source>
</reference>
<dbReference type="PANTHER" id="PTHR33326">
    <property type="entry name" value="OS05G0543800 PROTEIN"/>
    <property type="match status" value="1"/>
</dbReference>
<protein>
    <recommendedName>
        <fullName evidence="2">DUF3615 domain-containing protein</fullName>
    </recommendedName>
</protein>
<evidence type="ECO:0000313" key="3">
    <source>
        <dbReference type="EMBL" id="JAE38133.1"/>
    </source>
</evidence>
<evidence type="ECO:0000259" key="2">
    <source>
        <dbReference type="Pfam" id="PF12274"/>
    </source>
</evidence>
<dbReference type="Pfam" id="PF12274">
    <property type="entry name" value="DUF3615"/>
    <property type="match status" value="1"/>
</dbReference>
<feature type="compositionally biased region" description="Low complexity" evidence="1">
    <location>
        <begin position="7"/>
        <end position="19"/>
    </location>
</feature>
<name>A0A0A9HZ15_ARUDO</name>
<organism evidence="3">
    <name type="scientific">Arundo donax</name>
    <name type="common">Giant reed</name>
    <name type="synonym">Donax arundinaceus</name>
    <dbReference type="NCBI Taxonomy" id="35708"/>
    <lineage>
        <taxon>Eukaryota</taxon>
        <taxon>Viridiplantae</taxon>
        <taxon>Streptophyta</taxon>
        <taxon>Embryophyta</taxon>
        <taxon>Tracheophyta</taxon>
        <taxon>Spermatophyta</taxon>
        <taxon>Magnoliopsida</taxon>
        <taxon>Liliopsida</taxon>
        <taxon>Poales</taxon>
        <taxon>Poaceae</taxon>
        <taxon>PACMAD clade</taxon>
        <taxon>Arundinoideae</taxon>
        <taxon>Arundineae</taxon>
        <taxon>Arundo</taxon>
    </lineage>
</organism>
<feature type="compositionally biased region" description="Basic and acidic residues" evidence="1">
    <location>
        <begin position="25"/>
        <end position="38"/>
    </location>
</feature>
<dbReference type="InterPro" id="IPR022059">
    <property type="entry name" value="DUF3615"/>
</dbReference>
<dbReference type="AlphaFoldDB" id="A0A0A9HZ15"/>
<accession>A0A0A9HZ15</accession>
<reference evidence="3" key="2">
    <citation type="journal article" date="2015" name="Data Brief">
        <title>Shoot transcriptome of the giant reed, Arundo donax.</title>
        <authorList>
            <person name="Barrero R.A."/>
            <person name="Guerrero F.D."/>
            <person name="Moolhuijzen P."/>
            <person name="Goolsby J.A."/>
            <person name="Tidwell J."/>
            <person name="Bellgard S.E."/>
            <person name="Bellgard M.I."/>
        </authorList>
    </citation>
    <scope>NUCLEOTIDE SEQUENCE</scope>
    <source>
        <tissue evidence="3">Shoot tissue taken approximately 20 cm above the soil surface</tissue>
    </source>
</reference>
<dbReference type="EMBL" id="GBRH01159763">
    <property type="protein sequence ID" value="JAE38133.1"/>
    <property type="molecule type" value="Transcribed_RNA"/>
</dbReference>
<dbReference type="PANTHER" id="PTHR33326:SF45">
    <property type="entry name" value="OS05G0477500 PROTEIN"/>
    <property type="match status" value="1"/>
</dbReference>
<evidence type="ECO:0000256" key="1">
    <source>
        <dbReference type="SAM" id="MobiDB-lite"/>
    </source>
</evidence>
<feature type="region of interest" description="Disordered" evidence="1">
    <location>
        <begin position="1"/>
        <end position="60"/>
    </location>
</feature>
<proteinExistence type="predicted"/>